<comment type="function">
    <text evidence="3">Plays a role in the process of neurogenesis.</text>
</comment>
<comment type="subcellular location">
    <subcellularLocation>
        <location evidence="3">Cell membrane</location>
        <topology evidence="3">Peripheral membrane protein</topology>
        <orientation evidence="3">Cytoplasmic side</orientation>
    </subcellularLocation>
</comment>
<reference evidence="6" key="1">
    <citation type="submission" date="2025-08" db="UniProtKB">
        <authorList>
            <consortium name="Ensembl"/>
        </authorList>
    </citation>
    <scope>IDENTIFICATION</scope>
</reference>
<dbReference type="Pfam" id="PF06311">
    <property type="entry name" value="NumbF"/>
    <property type="match status" value="1"/>
</dbReference>
<dbReference type="GO" id="GO:0016323">
    <property type="term" value="C:basolateral plasma membrane"/>
    <property type="evidence" value="ECO:0007669"/>
    <property type="project" value="TreeGrafter"/>
</dbReference>
<dbReference type="Gene3D" id="2.30.29.30">
    <property type="entry name" value="Pleckstrin-homology domain (PH domain)/Phosphotyrosine-binding domain (PTB)"/>
    <property type="match status" value="2"/>
</dbReference>
<feature type="compositionally biased region" description="Polar residues" evidence="4">
    <location>
        <begin position="608"/>
        <end position="623"/>
    </location>
</feature>
<dbReference type="InterPro" id="IPR011993">
    <property type="entry name" value="PH-like_dom_sf"/>
</dbReference>
<dbReference type="SMART" id="SM00462">
    <property type="entry name" value="PTB"/>
    <property type="match status" value="1"/>
</dbReference>
<dbReference type="GO" id="GO:0031410">
    <property type="term" value="C:cytoplasmic vesicle"/>
    <property type="evidence" value="ECO:0007669"/>
    <property type="project" value="TreeGrafter"/>
</dbReference>
<evidence type="ECO:0000256" key="1">
    <source>
        <dbReference type="ARBA" id="ARBA00022473"/>
    </source>
</evidence>
<keyword evidence="1 3" id="KW-0217">Developmental protein</keyword>
<name>A0A8C1HYV2_CYPCA</name>
<reference evidence="6" key="2">
    <citation type="submission" date="2025-09" db="UniProtKB">
        <authorList>
            <consortium name="Ensembl"/>
        </authorList>
    </citation>
    <scope>IDENTIFICATION</scope>
</reference>
<dbReference type="GO" id="GO:0050769">
    <property type="term" value="P:positive regulation of neurogenesis"/>
    <property type="evidence" value="ECO:0007669"/>
    <property type="project" value="UniProtKB-UniRule"/>
</dbReference>
<dbReference type="Ensembl" id="ENSCCRT00000092557.2">
    <property type="protein sequence ID" value="ENSCCRP00000085201.2"/>
    <property type="gene ID" value="ENSCCRG00000045520.2"/>
</dbReference>
<evidence type="ECO:0000256" key="4">
    <source>
        <dbReference type="SAM" id="MobiDB-lite"/>
    </source>
</evidence>
<dbReference type="PROSITE" id="PS01179">
    <property type="entry name" value="PID"/>
    <property type="match status" value="1"/>
</dbReference>
<dbReference type="Proteomes" id="UP001108240">
    <property type="component" value="Unplaced"/>
</dbReference>
<feature type="region of interest" description="Disordered" evidence="4">
    <location>
        <begin position="269"/>
        <end position="337"/>
    </location>
</feature>
<dbReference type="InterPro" id="IPR006020">
    <property type="entry name" value="PTB/PI_dom"/>
</dbReference>
<feature type="region of interest" description="Disordered" evidence="4">
    <location>
        <begin position="356"/>
        <end position="379"/>
    </location>
</feature>
<dbReference type="AlphaFoldDB" id="A0A8C1HYV2"/>
<dbReference type="CDD" id="cd01268">
    <property type="entry name" value="PTB_Numb"/>
    <property type="match status" value="1"/>
</dbReference>
<protein>
    <recommendedName>
        <fullName evidence="3">Protein numb homolog</fullName>
    </recommendedName>
</protein>
<keyword evidence="7" id="KW-1185">Reference proteome</keyword>
<organism evidence="6 7">
    <name type="scientific">Cyprinus carpio carpio</name>
    <dbReference type="NCBI Taxonomy" id="630221"/>
    <lineage>
        <taxon>Eukaryota</taxon>
        <taxon>Metazoa</taxon>
        <taxon>Chordata</taxon>
        <taxon>Craniata</taxon>
        <taxon>Vertebrata</taxon>
        <taxon>Euteleostomi</taxon>
        <taxon>Actinopterygii</taxon>
        <taxon>Neopterygii</taxon>
        <taxon>Teleostei</taxon>
        <taxon>Ostariophysi</taxon>
        <taxon>Cypriniformes</taxon>
        <taxon>Cyprinidae</taxon>
        <taxon>Cyprininae</taxon>
        <taxon>Cyprinus</taxon>
    </lineage>
</organism>
<feature type="domain" description="PID" evidence="5">
    <location>
        <begin position="68"/>
        <end position="137"/>
    </location>
</feature>
<dbReference type="InterPro" id="IPR010449">
    <property type="entry name" value="Numb_domain"/>
</dbReference>
<dbReference type="PIRSF" id="PIRSF017607">
    <property type="entry name" value="Numb/numb-like"/>
    <property type="match status" value="1"/>
</dbReference>
<dbReference type="Pfam" id="PF00640">
    <property type="entry name" value="PID"/>
    <property type="match status" value="1"/>
</dbReference>
<dbReference type="GO" id="GO:0007399">
    <property type="term" value="P:nervous system development"/>
    <property type="evidence" value="ECO:0007669"/>
    <property type="project" value="UniProtKB-KW"/>
</dbReference>
<feature type="region of interest" description="Disordered" evidence="4">
    <location>
        <begin position="1"/>
        <end position="22"/>
    </location>
</feature>
<feature type="compositionally biased region" description="Polar residues" evidence="4">
    <location>
        <begin position="294"/>
        <end position="307"/>
    </location>
</feature>
<feature type="compositionally biased region" description="Basic residues" evidence="4">
    <location>
        <begin position="1"/>
        <end position="12"/>
    </location>
</feature>
<sequence>MNKLRQSFRRKKDVYVPESSRPHQWQTDEEAVRGAKCSFAVKYLGHVEVEESRGMHICEDAVKRLKTDLILDQTIEKVSFCAPDRNFEHAFSYICRDGTTRRWICHCFMAIKDSGERLSHAVGCAFAACLERKQKREKECGVTATFDANRTTFTREGSFRVTTATEQAEREEVMRQLQDAKKDSEGVLGGSSVGVSNPVVTLAGPNGSSSSPPLPMATLAPQEANLHAIPRRHAPVEALARQGSFRAFPALSQKTSPFKRQMSLRMNELPSTMQRKSDFPIKNTVPEVEGEGDSISSLCTQITSTFSGPPEDPFSSAPMPKPASSPQSPSAPVNGAVPAFPPPSVTVTAAANSPVLPPPLPVRETNPWAKTPNTAPTTAHIGSEWPNPAPAVGALPTVNANLSSPASSHKRTPSEADRWLEEVTKSVRAHQPATVARTNTPPAQQPFLAPGPSAPFMPGIPPTAVPTIPPRQPAFHAQAPASFPVSNGIPFVQPTFPVVGITPSQMVANVFGSATQTQPIPVPVQVPQLQSSPFSTPPTGQFDTQAVCSPFGKPLLPPVTNATVLQPPKVNATFNGANSWAAVSSPAQPVAPQQQPDAFEAQWAALESRSQQRTAPSPTNPFSTELHKTFEIQL</sequence>
<evidence type="ECO:0000313" key="6">
    <source>
        <dbReference type="Ensembl" id="ENSCCRP00000085201.2"/>
    </source>
</evidence>
<evidence type="ECO:0000256" key="3">
    <source>
        <dbReference type="PIRNR" id="PIRNR017607"/>
    </source>
</evidence>
<dbReference type="PANTHER" id="PTHR47368">
    <property type="entry name" value="NUMB"/>
    <property type="match status" value="1"/>
</dbReference>
<evidence type="ECO:0000259" key="5">
    <source>
        <dbReference type="PROSITE" id="PS01179"/>
    </source>
</evidence>
<dbReference type="SUPFAM" id="SSF50729">
    <property type="entry name" value="PH domain-like"/>
    <property type="match status" value="1"/>
</dbReference>
<evidence type="ECO:0000256" key="2">
    <source>
        <dbReference type="ARBA" id="ARBA00022553"/>
    </source>
</evidence>
<dbReference type="InterPro" id="IPR016698">
    <property type="entry name" value="Numb/numb-like"/>
</dbReference>
<feature type="region of interest" description="Disordered" evidence="4">
    <location>
        <begin position="605"/>
        <end position="625"/>
    </location>
</feature>
<dbReference type="GeneTree" id="ENSGT00940000156005"/>
<accession>A0A8C1HYV2</accession>
<proteinExistence type="predicted"/>
<evidence type="ECO:0000313" key="7">
    <source>
        <dbReference type="Proteomes" id="UP001108240"/>
    </source>
</evidence>
<keyword evidence="3" id="KW-0472">Membrane</keyword>
<dbReference type="PANTHER" id="PTHR47368:SF5">
    <property type="entry name" value="PROTEIN NUMB HOMOLOG"/>
    <property type="match status" value="1"/>
</dbReference>
<keyword evidence="2" id="KW-0597">Phosphoprotein</keyword>
<feature type="compositionally biased region" description="Low complexity" evidence="4">
    <location>
        <begin position="313"/>
        <end position="332"/>
    </location>
</feature>
<keyword evidence="3" id="KW-0524">Neurogenesis</keyword>